<proteinExistence type="predicted"/>
<dbReference type="EMBL" id="JBHSAV010000015">
    <property type="protein sequence ID" value="MFC3975707.1"/>
    <property type="molecule type" value="Genomic_DNA"/>
</dbReference>
<evidence type="ECO:0000313" key="2">
    <source>
        <dbReference type="Proteomes" id="UP001595766"/>
    </source>
</evidence>
<reference evidence="2" key="1">
    <citation type="journal article" date="2019" name="Int. J. Syst. Evol. Microbiol.">
        <title>The Global Catalogue of Microorganisms (GCM) 10K type strain sequencing project: providing services to taxonomists for standard genome sequencing and annotation.</title>
        <authorList>
            <consortium name="The Broad Institute Genomics Platform"/>
            <consortium name="The Broad Institute Genome Sequencing Center for Infectious Disease"/>
            <person name="Wu L."/>
            <person name="Ma J."/>
        </authorList>
    </citation>
    <scope>NUCLEOTIDE SEQUENCE [LARGE SCALE GENOMIC DNA]</scope>
    <source>
        <strain evidence="2">CECT 8551</strain>
    </source>
</reference>
<dbReference type="RefSeq" id="WP_290294629.1">
    <property type="nucleotide sequence ID" value="NZ_JAUFQA010000001.1"/>
</dbReference>
<protein>
    <submittedName>
        <fullName evidence="1">DUF2116 family Zn-ribbon domain-containing protein</fullName>
    </submittedName>
</protein>
<gene>
    <name evidence="1" type="ORF">ACFOUP_04925</name>
</gene>
<accession>A0ABV8EI04</accession>
<sequence length="123" mass="14833">MIIEKRFCLKCGEPIFGRSDKRFCDDSCRNAYNNVHRKETNDCVRKVYKQLRVNRRILEKIFANGVGKVRVPRVKLLQLGYNFLYHTHTMINYKGTQYEYCFDYGYMILDKDWVLVLKDVFEE</sequence>
<organism evidence="1 2">
    <name type="scientific">Belliella kenyensis</name>
    <dbReference type="NCBI Taxonomy" id="1472724"/>
    <lineage>
        <taxon>Bacteria</taxon>
        <taxon>Pseudomonadati</taxon>
        <taxon>Bacteroidota</taxon>
        <taxon>Cytophagia</taxon>
        <taxon>Cytophagales</taxon>
        <taxon>Cyclobacteriaceae</taxon>
        <taxon>Belliella</taxon>
    </lineage>
</organism>
<comment type="caution">
    <text evidence="1">The sequence shown here is derived from an EMBL/GenBank/DDBJ whole genome shotgun (WGS) entry which is preliminary data.</text>
</comment>
<keyword evidence="2" id="KW-1185">Reference proteome</keyword>
<name>A0ABV8EI04_9BACT</name>
<evidence type="ECO:0000313" key="1">
    <source>
        <dbReference type="EMBL" id="MFC3975707.1"/>
    </source>
</evidence>
<dbReference type="Proteomes" id="UP001595766">
    <property type="component" value="Unassembled WGS sequence"/>
</dbReference>